<dbReference type="Proteomes" id="UP000472856">
    <property type="component" value="Unassembled WGS sequence"/>
</dbReference>
<evidence type="ECO:0000313" key="1">
    <source>
        <dbReference type="EMBL" id="HAJ0997590.1"/>
    </source>
</evidence>
<reference evidence="1" key="1">
    <citation type="journal article" date="2018" name="Genome Biol.">
        <title>SKESA: strategic k-mer extension for scrupulous assemblies.</title>
        <authorList>
            <person name="Souvorov A."/>
            <person name="Agarwala R."/>
            <person name="Lipman D.J."/>
        </authorList>
    </citation>
    <scope>NUCLEOTIDE SEQUENCE [LARGE SCALE GENOMIC DNA]</scope>
    <source>
        <strain evidence="1">EC00605</strain>
    </source>
</reference>
<dbReference type="SUPFAM" id="SSF143749">
    <property type="entry name" value="Phage tail protein-like"/>
    <property type="match status" value="1"/>
</dbReference>
<dbReference type="AlphaFoldDB" id="A0A0A1AD65"/>
<dbReference type="InterPro" id="IPR038042">
    <property type="entry name" value="Gp37-like"/>
</dbReference>
<evidence type="ECO:0000313" key="7">
    <source>
        <dbReference type="Proteomes" id="UP000514715"/>
    </source>
</evidence>
<accession>A0A0A1AD65</accession>
<proteinExistence type="predicted"/>
<dbReference type="InterPro" id="IPR035934">
    <property type="entry name" value="Phage_tail_protein-like_sf"/>
</dbReference>
<dbReference type="Proteomes" id="UP000514715">
    <property type="component" value="Chromosome"/>
</dbReference>
<evidence type="ECO:0000313" key="5">
    <source>
        <dbReference type="Proteomes" id="UP000271008"/>
    </source>
</evidence>
<reference evidence="4 5" key="2">
    <citation type="submission" date="2018-11" db="EMBL/GenBank/DDBJ databases">
        <title>Enterobacteriaceae from Patient.</title>
        <authorList>
            <person name="Shen C."/>
            <person name="Yang Y."/>
            <person name="Tian G."/>
        </authorList>
    </citation>
    <scope>NUCLEOTIDE SEQUENCE [LARGE SCALE GENOMIC DNA]</scope>
    <source>
        <strain evidence="4 5">GBGD28</strain>
    </source>
</reference>
<gene>
    <name evidence="4" type="ORF">EIA08_19670</name>
    <name evidence="2" type="ORF">G5603_20720</name>
    <name evidence="1" type="ORF">HL601_18615</name>
    <name evidence="3" type="ORF">HVW04_13530</name>
</gene>
<evidence type="ECO:0000313" key="2">
    <source>
        <dbReference type="EMBL" id="NGE90579.1"/>
    </source>
</evidence>
<dbReference type="EMBL" id="JAAJRI010000021">
    <property type="protein sequence ID" value="NGE90579.1"/>
    <property type="molecule type" value="Genomic_DNA"/>
</dbReference>
<evidence type="ECO:0000313" key="4">
    <source>
        <dbReference type="EMBL" id="RRD73522.1"/>
    </source>
</evidence>
<evidence type="ECO:0000313" key="6">
    <source>
        <dbReference type="Proteomes" id="UP000472856"/>
    </source>
</evidence>
<dbReference type="InterPro" id="IPR018602">
    <property type="entry name" value="Gp37/STM4215"/>
</dbReference>
<dbReference type="EMBL" id="DABGZR010000023">
    <property type="protein sequence ID" value="HAJ0997590.1"/>
    <property type="molecule type" value="Genomic_DNA"/>
</dbReference>
<dbReference type="Gene3D" id="3.30.2000.10">
    <property type="entry name" value="Phage tail protein-like"/>
    <property type="match status" value="1"/>
</dbReference>
<dbReference type="Pfam" id="PF09646">
    <property type="entry name" value="Gp37"/>
    <property type="match status" value="1"/>
</dbReference>
<dbReference type="EMBL" id="RQTU01000024">
    <property type="protein sequence ID" value="RRD73522.1"/>
    <property type="molecule type" value="Genomic_DNA"/>
</dbReference>
<reference evidence="1" key="3">
    <citation type="submission" date="2019-09" db="EMBL/GenBank/DDBJ databases">
        <authorList>
            <consortium name="NCBI Pathogen Detection Project"/>
        </authorList>
    </citation>
    <scope>NUCLEOTIDE SEQUENCE</scope>
    <source>
        <strain evidence="1">EC00605</strain>
    </source>
</reference>
<dbReference type="Proteomes" id="UP000271008">
    <property type="component" value="Unassembled WGS sequence"/>
</dbReference>
<dbReference type="EMBL" id="CP057975">
    <property type="protein sequence ID" value="QMP45820.1"/>
    <property type="molecule type" value="Genomic_DNA"/>
</dbReference>
<dbReference type="RefSeq" id="WP_022646417.1">
    <property type="nucleotide sequence ID" value="NZ_AP022098.1"/>
</dbReference>
<reference evidence="3 7" key="5">
    <citation type="submission" date="2020-06" db="EMBL/GenBank/DDBJ databases">
        <title>REHAB project genomes.</title>
        <authorList>
            <person name="Shaw L.P."/>
        </authorList>
    </citation>
    <scope>NUCLEOTIDE SEQUENCE [LARGE SCALE GENOMIC DNA]</scope>
    <source>
        <strain evidence="3 7">RHB07-C04</strain>
    </source>
</reference>
<name>A0A0A1AD65_ECOLX</name>
<organism evidence="1">
    <name type="scientific">Escherichia coli</name>
    <dbReference type="NCBI Taxonomy" id="562"/>
    <lineage>
        <taxon>Bacteria</taxon>
        <taxon>Pseudomonadati</taxon>
        <taxon>Pseudomonadota</taxon>
        <taxon>Gammaproteobacteria</taxon>
        <taxon>Enterobacterales</taxon>
        <taxon>Enterobacteriaceae</taxon>
        <taxon>Escherichia</taxon>
    </lineage>
</organism>
<evidence type="ECO:0000313" key="3">
    <source>
        <dbReference type="EMBL" id="QMP45820.1"/>
    </source>
</evidence>
<sequence length="151" mass="16795">MEILSVMNSVVTRLREHNSEMDIFISSKDAQKYIPQTQRVAVIINYSGSVFATPESSNAIVQQQILRLTATVIVGKNCDALNALDHIRSALGGLPLPDCDRLLWLEKEINTGESGGFCRYILEMATSSLFIAEQESTDLPLLTEVNYEETE</sequence>
<reference evidence="2 6" key="4">
    <citation type="submission" date="2020-02" db="EMBL/GenBank/DDBJ databases">
        <title>WGS of Carbapenem-Resistant Enterobacteriaceae.</title>
        <authorList>
            <person name="Tokajian S."/>
            <person name="El Chaar M."/>
            <person name="El Khoury M."/>
        </authorList>
    </citation>
    <scope>NUCLEOTIDE SEQUENCE [LARGE SCALE GENOMIC DNA]</scope>
    <source>
        <strain evidence="2 6">ECM_75</strain>
    </source>
</reference>
<protein>
    <submittedName>
        <fullName evidence="1">Uncharacterized protein</fullName>
    </submittedName>
</protein>